<dbReference type="CDD" id="cd00051">
    <property type="entry name" value="EFh"/>
    <property type="match status" value="2"/>
</dbReference>
<reference evidence="5" key="1">
    <citation type="submission" date="2019-09" db="EMBL/GenBank/DDBJ databases">
        <title>Draft genome information of white flower Hibiscus syriacus.</title>
        <authorList>
            <person name="Kim Y.-M."/>
        </authorList>
    </citation>
    <scope>NUCLEOTIDE SEQUENCE [LARGE SCALE GENOMIC DNA]</scope>
    <source>
        <strain evidence="5">YM2019G1</strain>
    </source>
</reference>
<dbReference type="SUPFAM" id="SSF47473">
    <property type="entry name" value="EF-hand"/>
    <property type="match status" value="1"/>
</dbReference>
<dbReference type="PANTHER" id="PTHR10891">
    <property type="entry name" value="EF-HAND CALCIUM-BINDING DOMAIN CONTAINING PROTEIN"/>
    <property type="match status" value="1"/>
</dbReference>
<dbReference type="Pfam" id="PF13405">
    <property type="entry name" value="EF-hand_6"/>
    <property type="match status" value="1"/>
</dbReference>
<keyword evidence="6" id="KW-1185">Reference proteome</keyword>
<keyword evidence="2" id="KW-0677">Repeat</keyword>
<gene>
    <name evidence="5" type="ORF">F3Y22_tig00005459pilonHSYRG00194</name>
</gene>
<dbReference type="Proteomes" id="UP000436088">
    <property type="component" value="Unassembled WGS sequence"/>
</dbReference>
<feature type="domain" description="EF-hand" evidence="4">
    <location>
        <begin position="111"/>
        <end position="146"/>
    </location>
</feature>
<evidence type="ECO:0000256" key="3">
    <source>
        <dbReference type="ARBA" id="ARBA00022837"/>
    </source>
</evidence>
<dbReference type="FunFam" id="1.10.238.10:FF:000001">
    <property type="entry name" value="Calmodulin 1"/>
    <property type="match status" value="1"/>
</dbReference>
<dbReference type="PROSITE" id="PS00018">
    <property type="entry name" value="EF_HAND_1"/>
    <property type="match status" value="3"/>
</dbReference>
<dbReference type="GO" id="GO:0005509">
    <property type="term" value="F:calcium ion binding"/>
    <property type="evidence" value="ECO:0007669"/>
    <property type="project" value="InterPro"/>
</dbReference>
<dbReference type="InterPro" id="IPR002048">
    <property type="entry name" value="EF_hand_dom"/>
</dbReference>
<dbReference type="SMART" id="SM00054">
    <property type="entry name" value="EFh"/>
    <property type="match status" value="3"/>
</dbReference>
<feature type="domain" description="EF-hand" evidence="4">
    <location>
        <begin position="70"/>
        <end position="105"/>
    </location>
</feature>
<feature type="domain" description="EF-hand" evidence="4">
    <location>
        <begin position="32"/>
        <end position="67"/>
    </location>
</feature>
<evidence type="ECO:0000256" key="1">
    <source>
        <dbReference type="ARBA" id="ARBA00022723"/>
    </source>
</evidence>
<dbReference type="PROSITE" id="PS50222">
    <property type="entry name" value="EF_HAND_2"/>
    <property type="match status" value="3"/>
</dbReference>
<dbReference type="AlphaFoldDB" id="A0A6A3CE85"/>
<dbReference type="InterPro" id="IPR039647">
    <property type="entry name" value="EF_hand_pair_protein_CML-like"/>
</dbReference>
<dbReference type="InterPro" id="IPR018247">
    <property type="entry name" value="EF_Hand_1_Ca_BS"/>
</dbReference>
<keyword evidence="1" id="KW-0479">Metal-binding</keyword>
<comment type="caution">
    <text evidence="5">The sequence shown here is derived from an EMBL/GenBank/DDBJ whole genome shotgun (WGS) entry which is preliminary data.</text>
</comment>
<evidence type="ECO:0000256" key="2">
    <source>
        <dbReference type="ARBA" id="ARBA00022737"/>
    </source>
</evidence>
<organism evidence="5 6">
    <name type="scientific">Hibiscus syriacus</name>
    <name type="common">Rose of Sharon</name>
    <dbReference type="NCBI Taxonomy" id="106335"/>
    <lineage>
        <taxon>Eukaryota</taxon>
        <taxon>Viridiplantae</taxon>
        <taxon>Streptophyta</taxon>
        <taxon>Embryophyta</taxon>
        <taxon>Tracheophyta</taxon>
        <taxon>Spermatophyta</taxon>
        <taxon>Magnoliopsida</taxon>
        <taxon>eudicotyledons</taxon>
        <taxon>Gunneridae</taxon>
        <taxon>Pentapetalae</taxon>
        <taxon>rosids</taxon>
        <taxon>malvids</taxon>
        <taxon>Malvales</taxon>
        <taxon>Malvaceae</taxon>
        <taxon>Malvoideae</taxon>
        <taxon>Hibiscus</taxon>
    </lineage>
</organism>
<dbReference type="Pfam" id="PF13499">
    <property type="entry name" value="EF-hand_7"/>
    <property type="match status" value="1"/>
</dbReference>
<evidence type="ECO:0000313" key="5">
    <source>
        <dbReference type="EMBL" id="KAE8727513.1"/>
    </source>
</evidence>
<dbReference type="InterPro" id="IPR011992">
    <property type="entry name" value="EF-hand-dom_pair"/>
</dbReference>
<evidence type="ECO:0000313" key="6">
    <source>
        <dbReference type="Proteomes" id="UP000436088"/>
    </source>
</evidence>
<protein>
    <submittedName>
        <fullName evidence="5">SEC7-like guanine nucleotide exchange family protein</fullName>
    </submittedName>
</protein>
<dbReference type="EMBL" id="VEPZ02000307">
    <property type="protein sequence ID" value="KAE8727513.1"/>
    <property type="molecule type" value="Genomic_DNA"/>
</dbReference>
<accession>A0A6A3CE85</accession>
<sequence>MLFNVNRCKRRSKRRRLSSSFDLETSSFAALEISGQFKQVFKVMDANGDGKISPLELSELLLCLGHEKSTASEAAEGMVREMDFDGDGYIDLDEFMHAVVNDTGDDGATNGGEDYLMDAFLIFDSDKNGLISAKELRNVLNSLGFNKCSLQQCMRMIRGVDKDGDGSRADKYTTRTTEYSDLKTPTQYKRLNDNFTPTIKFNAQLQ</sequence>
<name>A0A6A3CE85_HIBSY</name>
<keyword evidence="3" id="KW-0106">Calcium</keyword>
<evidence type="ECO:0000259" key="4">
    <source>
        <dbReference type="PROSITE" id="PS50222"/>
    </source>
</evidence>
<proteinExistence type="predicted"/>
<dbReference type="Gene3D" id="1.10.238.10">
    <property type="entry name" value="EF-hand"/>
    <property type="match status" value="2"/>
</dbReference>